<sequence>MNPPSLVSSDFSSSPPRLTGRNPVFTSVFRVMLPTSGGHDLHISSLQKRIKDTPATPSPERIFSHGLLRLEDLTLP</sequence>
<comment type="caution">
    <text evidence="1">The sequence shown here is derived from an EMBL/GenBank/DDBJ whole genome shotgun (WGS) entry which is preliminary data.</text>
</comment>
<gene>
    <name evidence="1" type="ORF">TNCT_408941</name>
</gene>
<evidence type="ECO:0000313" key="2">
    <source>
        <dbReference type="Proteomes" id="UP000887116"/>
    </source>
</evidence>
<dbReference type="Proteomes" id="UP000887116">
    <property type="component" value="Unassembled WGS sequence"/>
</dbReference>
<keyword evidence="2" id="KW-1185">Reference proteome</keyword>
<protein>
    <submittedName>
        <fullName evidence="1">Uncharacterized protein</fullName>
    </submittedName>
</protein>
<organism evidence="1 2">
    <name type="scientific">Trichonephila clavata</name>
    <name type="common">Joro spider</name>
    <name type="synonym">Nephila clavata</name>
    <dbReference type="NCBI Taxonomy" id="2740835"/>
    <lineage>
        <taxon>Eukaryota</taxon>
        <taxon>Metazoa</taxon>
        <taxon>Ecdysozoa</taxon>
        <taxon>Arthropoda</taxon>
        <taxon>Chelicerata</taxon>
        <taxon>Arachnida</taxon>
        <taxon>Araneae</taxon>
        <taxon>Araneomorphae</taxon>
        <taxon>Entelegynae</taxon>
        <taxon>Araneoidea</taxon>
        <taxon>Nephilidae</taxon>
        <taxon>Trichonephila</taxon>
    </lineage>
</organism>
<proteinExistence type="predicted"/>
<evidence type="ECO:0000313" key="1">
    <source>
        <dbReference type="EMBL" id="GFR10312.1"/>
    </source>
</evidence>
<reference evidence="1" key="1">
    <citation type="submission" date="2020-07" db="EMBL/GenBank/DDBJ databases">
        <title>Multicomponent nature underlies the extraordinary mechanical properties of spider dragline silk.</title>
        <authorList>
            <person name="Kono N."/>
            <person name="Nakamura H."/>
            <person name="Mori M."/>
            <person name="Yoshida Y."/>
            <person name="Ohtoshi R."/>
            <person name="Malay A.D."/>
            <person name="Moran D.A.P."/>
            <person name="Tomita M."/>
            <person name="Numata K."/>
            <person name="Arakawa K."/>
        </authorList>
    </citation>
    <scope>NUCLEOTIDE SEQUENCE</scope>
</reference>
<dbReference type="AlphaFoldDB" id="A0A8X6LJ57"/>
<accession>A0A8X6LJ57</accession>
<dbReference type="EMBL" id="BMAO01016677">
    <property type="protein sequence ID" value="GFR10312.1"/>
    <property type="molecule type" value="Genomic_DNA"/>
</dbReference>
<name>A0A8X6LJ57_TRICU</name>